<feature type="compositionally biased region" description="Basic and acidic residues" evidence="8">
    <location>
        <begin position="244"/>
        <end position="255"/>
    </location>
</feature>
<evidence type="ECO:0000259" key="9">
    <source>
        <dbReference type="Pfam" id="PF00082"/>
    </source>
</evidence>
<proteinExistence type="inferred from homology"/>
<feature type="compositionally biased region" description="Low complexity" evidence="8">
    <location>
        <begin position="415"/>
        <end position="428"/>
    </location>
</feature>
<comment type="catalytic activity">
    <reaction evidence="5">
        <text>Hydrolysis of proteins with broad specificity for peptide bonds, and a preference for a large uncharged residue in P1. Hydrolyzes peptide amides.</text>
        <dbReference type="EC" id="3.4.21.62"/>
    </reaction>
</comment>
<feature type="region of interest" description="Disordered" evidence="8">
    <location>
        <begin position="292"/>
        <end position="322"/>
    </location>
</feature>
<feature type="compositionally biased region" description="Acidic residues" evidence="8">
    <location>
        <begin position="303"/>
        <end position="317"/>
    </location>
</feature>
<comment type="similarity">
    <text evidence="1 7">Belongs to the peptidase S8 family.</text>
</comment>
<name>A0A0F7U9Y2_NEOCL</name>
<feature type="compositionally biased region" description="Low complexity" evidence="8">
    <location>
        <begin position="223"/>
        <end position="236"/>
    </location>
</feature>
<evidence type="ECO:0000256" key="2">
    <source>
        <dbReference type="ARBA" id="ARBA00022670"/>
    </source>
</evidence>
<dbReference type="GO" id="GO:0004252">
    <property type="term" value="F:serine-type endopeptidase activity"/>
    <property type="evidence" value="ECO:0007669"/>
    <property type="project" value="UniProtKB-EC"/>
</dbReference>
<dbReference type="PANTHER" id="PTHR43806:SF11">
    <property type="entry name" value="CEREVISIN-RELATED"/>
    <property type="match status" value="1"/>
</dbReference>
<dbReference type="Gene3D" id="3.40.50.200">
    <property type="entry name" value="Peptidase S8/S53 domain"/>
    <property type="match status" value="1"/>
</dbReference>
<feature type="compositionally biased region" description="Basic and acidic residues" evidence="8">
    <location>
        <begin position="444"/>
        <end position="459"/>
    </location>
</feature>
<feature type="domain" description="Peptidase S8/S53" evidence="9">
    <location>
        <begin position="541"/>
        <end position="802"/>
    </location>
</feature>
<feature type="compositionally biased region" description="Acidic residues" evidence="8">
    <location>
        <begin position="460"/>
        <end position="470"/>
    </location>
</feature>
<feature type="region of interest" description="Disordered" evidence="8">
    <location>
        <begin position="415"/>
        <end position="487"/>
    </location>
</feature>
<evidence type="ECO:0000256" key="6">
    <source>
        <dbReference type="ARBA" id="ARBA00023619"/>
    </source>
</evidence>
<feature type="compositionally biased region" description="Basic and acidic residues" evidence="8">
    <location>
        <begin position="75"/>
        <end position="90"/>
    </location>
</feature>
<evidence type="ECO:0000256" key="4">
    <source>
        <dbReference type="ARBA" id="ARBA00022825"/>
    </source>
</evidence>
<dbReference type="EMBL" id="LN714480">
    <property type="protein sequence ID" value="CEL65816.1"/>
    <property type="molecule type" value="Genomic_DNA"/>
</dbReference>
<dbReference type="InterPro" id="IPR050131">
    <property type="entry name" value="Peptidase_S8_subtilisin-like"/>
</dbReference>
<dbReference type="PROSITE" id="PS51892">
    <property type="entry name" value="SUBTILASE"/>
    <property type="match status" value="1"/>
</dbReference>
<dbReference type="GO" id="GO:0006508">
    <property type="term" value="P:proteolysis"/>
    <property type="evidence" value="ECO:0007669"/>
    <property type="project" value="UniProtKB-KW"/>
</dbReference>
<dbReference type="AlphaFoldDB" id="A0A0F7U9Y2"/>
<dbReference type="InterPro" id="IPR036852">
    <property type="entry name" value="Peptidase_S8/S53_dom_sf"/>
</dbReference>
<keyword evidence="4" id="KW-0720">Serine protease</keyword>
<dbReference type="EC" id="3.4.21.62" evidence="6"/>
<evidence type="ECO:0000256" key="8">
    <source>
        <dbReference type="SAM" id="MobiDB-lite"/>
    </source>
</evidence>
<dbReference type="InterPro" id="IPR000209">
    <property type="entry name" value="Peptidase_S8/S53_dom"/>
</dbReference>
<dbReference type="Pfam" id="PF00082">
    <property type="entry name" value="Peptidase_S8"/>
    <property type="match status" value="1"/>
</dbReference>
<accession>A0A0F7U9Y2</accession>
<reference evidence="10" key="1">
    <citation type="journal article" date="2015" name="PLoS ONE">
        <title>Comprehensive Evaluation of Toxoplasma gondii VEG and Neospora caninum LIV Genomes with Tachyzoite Stage Transcriptome and Proteome Defines Novel Transcript Features.</title>
        <authorList>
            <person name="Ramaprasad A."/>
            <person name="Mourier T."/>
            <person name="Naeem R."/>
            <person name="Malas T.B."/>
            <person name="Moussa E."/>
            <person name="Panigrahi A."/>
            <person name="Vermont S.J."/>
            <person name="Otto T.D."/>
            <person name="Wastling J."/>
            <person name="Pain A."/>
        </authorList>
    </citation>
    <scope>NUCLEOTIDE SEQUENCE</scope>
    <source>
        <strain evidence="10">Liverpool</strain>
    </source>
</reference>
<evidence type="ECO:0000256" key="1">
    <source>
        <dbReference type="ARBA" id="ARBA00011073"/>
    </source>
</evidence>
<feature type="region of interest" description="Disordered" evidence="8">
    <location>
        <begin position="205"/>
        <end position="273"/>
    </location>
</feature>
<sequence>MERAANQHYRSEAQIPNTDPRHGDPDKTFQGQSRQDAEELRAGATKNVEGGWAPPSDQKASQVFHVSLFHGEELRKLADEDKESETESQRAVDSAAETSSSAGVGTAEGGYKKSGVSRGTLVGNGTRSTKTQTGESAHEPQGPSGVERESQPLGSSPDGFLSPYRQASTFARLDFPLLSHLLPSSVLSGDPHSASGSVSLLDSAASAFQPSEAPRALQPSPNPSDSTSPASPSASALGQLTGDSQERKDAKAGERSHHRRQKPSKGDLQGRSFHGSAITQVRYVLWGKSWRGSDDTATPSSYLEDEEGAPVSEEREEGEGQMRKNAESVCTIDGAALHHLSCEVIRLHDCNAVIDPQLLAAYLRESPCVEAVGFDQQAAPCIVEEETKPLLFPSLRPLQDDGELFTESRFQNAFSPSELSSSPPFEGPTFGAFVPQAGARRRKEPLESKTENGLKKEEESQPEESEDGEEERYPWNGNRGSKSPDPWTKMMKRFKGFPNDPLLSWIPQWELLNDVTGVDADLAWKRTKGGSGSIEEQPANTIAVVDFGFQLSHEDLWHKWWRNTQVGAKTGTSEWPHNCADGIDNDENGYVDDCFGFSFAASGGTQGSLLGKHGTAVASLCCAGTNNARGVASVGWNLRPMALRVDELEAALRAVSVSFTLLPGIGLFLGLQGSYSQIAEAVNYAADKGVKVINLSLGGPASPVLRRIVEQADKRNITLVVAAGNHRCDLARTEEHGCRTEDGNPKGYPAAYSDTFLNVISVGATDKNGKLAAFTNFDSSPSHSRVQVVAPGRELPSCSDRKGANNGERKSRRVTVAPRQRQRHGNLCLLFHVAPRVFRLSSRRHSLCFGGCSPARRSPLWRVPGGLCSSLALCAWTGRRAFSRLVVLCRWFLPSFSSGSH</sequence>
<feature type="compositionally biased region" description="Polar residues" evidence="8">
    <location>
        <begin position="123"/>
        <end position="135"/>
    </location>
</feature>
<comment type="caution">
    <text evidence="7">Lacks conserved residue(s) required for the propagation of feature annotation.</text>
</comment>
<organism evidence="10">
    <name type="scientific">Neospora caninum (strain Liverpool)</name>
    <dbReference type="NCBI Taxonomy" id="572307"/>
    <lineage>
        <taxon>Eukaryota</taxon>
        <taxon>Sar</taxon>
        <taxon>Alveolata</taxon>
        <taxon>Apicomplexa</taxon>
        <taxon>Conoidasida</taxon>
        <taxon>Coccidia</taxon>
        <taxon>Eucoccidiorida</taxon>
        <taxon>Eimeriorina</taxon>
        <taxon>Sarcocystidae</taxon>
        <taxon>Neospora</taxon>
    </lineage>
</organism>
<dbReference type="PANTHER" id="PTHR43806">
    <property type="entry name" value="PEPTIDASE S8"/>
    <property type="match status" value="1"/>
</dbReference>
<evidence type="ECO:0000256" key="3">
    <source>
        <dbReference type="ARBA" id="ARBA00022801"/>
    </source>
</evidence>
<evidence type="ECO:0000256" key="5">
    <source>
        <dbReference type="ARBA" id="ARBA00023529"/>
    </source>
</evidence>
<evidence type="ECO:0000256" key="7">
    <source>
        <dbReference type="PROSITE-ProRule" id="PRU01240"/>
    </source>
</evidence>
<protein>
    <recommendedName>
        <fullName evidence="6">subtilisin</fullName>
        <ecNumber evidence="6">3.4.21.62</ecNumber>
    </recommendedName>
</protein>
<dbReference type="SUPFAM" id="SSF52743">
    <property type="entry name" value="Subtilisin-like"/>
    <property type="match status" value="1"/>
</dbReference>
<feature type="region of interest" description="Disordered" evidence="8">
    <location>
        <begin position="75"/>
        <end position="163"/>
    </location>
</feature>
<evidence type="ECO:0000313" key="10">
    <source>
        <dbReference type="EMBL" id="CEL65816.1"/>
    </source>
</evidence>
<keyword evidence="3" id="KW-0378">Hydrolase</keyword>
<keyword evidence="2 10" id="KW-0645">Protease</keyword>
<feature type="compositionally biased region" description="Basic and acidic residues" evidence="8">
    <location>
        <begin position="1"/>
        <end position="11"/>
    </location>
</feature>
<gene>
    <name evidence="10" type="ORF">BN1204_016510</name>
</gene>
<feature type="region of interest" description="Disordered" evidence="8">
    <location>
        <begin position="1"/>
        <end position="59"/>
    </location>
</feature>